<keyword evidence="1" id="KW-0472">Membrane</keyword>
<feature type="transmembrane region" description="Helical" evidence="1">
    <location>
        <begin position="128"/>
        <end position="145"/>
    </location>
</feature>
<dbReference type="AlphaFoldDB" id="D9SNW7"/>
<evidence type="ECO:0000313" key="3">
    <source>
        <dbReference type="Proteomes" id="UP000002730"/>
    </source>
</evidence>
<dbReference type="OrthoDB" id="3242785at2"/>
<evidence type="ECO:0000256" key="1">
    <source>
        <dbReference type="SAM" id="Phobius"/>
    </source>
</evidence>
<evidence type="ECO:0000313" key="2">
    <source>
        <dbReference type="EMBL" id="ADL49988.1"/>
    </source>
</evidence>
<keyword evidence="1" id="KW-1133">Transmembrane helix</keyword>
<reference evidence="2 3" key="1">
    <citation type="submission" date="2010-08" db="EMBL/GenBank/DDBJ databases">
        <title>Complete sequence of Clostridium cellulovorans 743B.</title>
        <authorList>
            <consortium name="US DOE Joint Genome Institute"/>
            <person name="Lucas S."/>
            <person name="Copeland A."/>
            <person name="Lapidus A."/>
            <person name="Cheng J.-F."/>
            <person name="Bruce D."/>
            <person name="Goodwin L."/>
            <person name="Pitluck S."/>
            <person name="Chertkov O."/>
            <person name="Detter J.C."/>
            <person name="Han C."/>
            <person name="Tapia R."/>
            <person name="Land M."/>
            <person name="Hauser L."/>
            <person name="Chang Y.-J."/>
            <person name="Jeffries C."/>
            <person name="Kyrpides N."/>
            <person name="Ivanova N."/>
            <person name="Mikhailova N."/>
            <person name="Hemme C.L."/>
            <person name="Woyke T."/>
        </authorList>
    </citation>
    <scope>NUCLEOTIDE SEQUENCE [LARGE SCALE GENOMIC DNA]</scope>
    <source>
        <strain evidence="3">ATCC 35296 / DSM 3052 / OCM 3 / 743B</strain>
    </source>
</reference>
<organism evidence="2 3">
    <name type="scientific">Clostridium cellulovorans (strain ATCC 35296 / DSM 3052 / OCM 3 / 743B)</name>
    <dbReference type="NCBI Taxonomy" id="573061"/>
    <lineage>
        <taxon>Bacteria</taxon>
        <taxon>Bacillati</taxon>
        <taxon>Bacillota</taxon>
        <taxon>Clostridia</taxon>
        <taxon>Eubacteriales</taxon>
        <taxon>Clostridiaceae</taxon>
        <taxon>Clostridium</taxon>
    </lineage>
</organism>
<dbReference type="Proteomes" id="UP000002730">
    <property type="component" value="Chromosome"/>
</dbReference>
<sequence length="180" mass="20363">MNLEDLRDDIAIRQKKGIPFIVASIILWSFIIVVVNLNLPIYYMNLLIFCCSCPLVPIAWGIGKILHIDIFDKSNPLGQVGFIFTLNQLIYLLIVMWVFNAVPGKMLMVYAMVFGGHLFPYSWLYKSISYKIFAIIVPLLALYIGSTFSPVVLAGTMLFVEIIFVVALLGEMKKLKHNAN</sequence>
<dbReference type="eggNOG" id="ENOG502ZU21">
    <property type="taxonomic scope" value="Bacteria"/>
</dbReference>
<protein>
    <submittedName>
        <fullName evidence="2">Uncharacterized protein</fullName>
    </submittedName>
</protein>
<name>D9SNW7_CLOC7</name>
<accession>D9SNW7</accession>
<proteinExistence type="predicted"/>
<feature type="transmembrane region" description="Helical" evidence="1">
    <location>
        <begin position="41"/>
        <end position="60"/>
    </location>
</feature>
<dbReference type="EMBL" id="CP002160">
    <property type="protein sequence ID" value="ADL49988.1"/>
    <property type="molecule type" value="Genomic_DNA"/>
</dbReference>
<dbReference type="RefSeq" id="WP_010075251.1">
    <property type="nucleotide sequence ID" value="NC_014393.1"/>
</dbReference>
<feature type="transmembrane region" description="Helical" evidence="1">
    <location>
        <begin position="80"/>
        <end position="99"/>
    </location>
</feature>
<dbReference type="HOGENOM" id="CLU_120418_0_0_9"/>
<dbReference type="Pfam" id="PF22765">
    <property type="entry name" value="DUF7010"/>
    <property type="match status" value="1"/>
</dbReference>
<dbReference type="InterPro" id="IPR053824">
    <property type="entry name" value="DUF7010"/>
</dbReference>
<dbReference type="KEGG" id="ccb:Clocel_0204"/>
<gene>
    <name evidence="2" type="ordered locus">Clocel_0204</name>
</gene>
<keyword evidence="3" id="KW-1185">Reference proteome</keyword>
<feature type="transmembrane region" description="Helical" evidence="1">
    <location>
        <begin position="17"/>
        <end position="35"/>
    </location>
</feature>
<keyword evidence="1" id="KW-0812">Transmembrane</keyword>
<feature type="transmembrane region" description="Helical" evidence="1">
    <location>
        <begin position="151"/>
        <end position="170"/>
    </location>
</feature>
<feature type="transmembrane region" description="Helical" evidence="1">
    <location>
        <begin position="105"/>
        <end position="121"/>
    </location>
</feature>